<feature type="transmembrane region" description="Helical" evidence="1">
    <location>
        <begin position="18"/>
        <end position="38"/>
    </location>
</feature>
<dbReference type="Pfam" id="PF14030">
    <property type="entry name" value="DUF4245"/>
    <property type="match status" value="1"/>
</dbReference>
<dbReference type="InterPro" id="IPR025339">
    <property type="entry name" value="DUF4245"/>
</dbReference>
<keyword evidence="1" id="KW-0812">Transmembrane</keyword>
<keyword evidence="3" id="KW-1185">Reference proteome</keyword>
<keyword evidence="1" id="KW-0472">Membrane</keyword>
<dbReference type="RefSeq" id="WP_194556018.1">
    <property type="nucleotide sequence ID" value="NZ_JADKMY010000001.1"/>
</dbReference>
<dbReference type="Proteomes" id="UP000635902">
    <property type="component" value="Unassembled WGS sequence"/>
</dbReference>
<organism evidence="2 3">
    <name type="scientific">Corynebacterium suicordis DSM 45110</name>
    <dbReference type="NCBI Taxonomy" id="1121369"/>
    <lineage>
        <taxon>Bacteria</taxon>
        <taxon>Bacillati</taxon>
        <taxon>Actinomycetota</taxon>
        <taxon>Actinomycetes</taxon>
        <taxon>Mycobacteriales</taxon>
        <taxon>Corynebacteriaceae</taxon>
        <taxon>Corynebacterium</taxon>
    </lineage>
</organism>
<evidence type="ECO:0000313" key="3">
    <source>
        <dbReference type="Proteomes" id="UP000635902"/>
    </source>
</evidence>
<dbReference type="EMBL" id="JADKMY010000001">
    <property type="protein sequence ID" value="MBF4553187.1"/>
    <property type="molecule type" value="Genomic_DNA"/>
</dbReference>
<protein>
    <submittedName>
        <fullName evidence="2">DUF4245 domain-containing protein</fullName>
    </submittedName>
</protein>
<evidence type="ECO:0000313" key="2">
    <source>
        <dbReference type="EMBL" id="MBF4553187.1"/>
    </source>
</evidence>
<accession>A0ABR9ZIB1</accession>
<name>A0ABR9ZIB1_9CORY</name>
<sequence>MALVRIEKPRVFQSSKDLFLTLGVLIVSMFLVVGFTGMCSVDPGSPDTSGPVEEVDAENILAMDAQALNFPIRYPHMPEGWVPNSQRRTQVGSESSVVTGWVIDGDKFISLTQTPADMKHAVQPDDDYREEVRTENIGGKEWKVMEGEDARSLWVTDLGDVRLILESMADDAHMRQAAEITLKTEPIKQPS</sequence>
<proteinExistence type="predicted"/>
<keyword evidence="1" id="KW-1133">Transmembrane helix</keyword>
<comment type="caution">
    <text evidence="2">The sequence shown here is derived from an EMBL/GenBank/DDBJ whole genome shotgun (WGS) entry which is preliminary data.</text>
</comment>
<reference evidence="2 3" key="1">
    <citation type="submission" date="2020-10" db="EMBL/GenBank/DDBJ databases">
        <title>Novel species in genus Corynebacterium.</title>
        <authorList>
            <person name="Zhang G."/>
        </authorList>
    </citation>
    <scope>NUCLEOTIDE SEQUENCE [LARGE SCALE GENOMIC DNA]</scope>
    <source>
        <strain evidence="2 3">DSM 45110</strain>
    </source>
</reference>
<evidence type="ECO:0000256" key="1">
    <source>
        <dbReference type="SAM" id="Phobius"/>
    </source>
</evidence>
<gene>
    <name evidence="2" type="ORF">IRY30_03690</name>
</gene>